<comment type="caution">
    <text evidence="1">The sequence shown here is derived from an EMBL/GenBank/DDBJ whole genome shotgun (WGS) entry which is preliminary data.</text>
</comment>
<protein>
    <submittedName>
        <fullName evidence="1">Uncharacterized protein</fullName>
    </submittedName>
</protein>
<organism evidence="1 2">
    <name type="scientific">Allacma fusca</name>
    <dbReference type="NCBI Taxonomy" id="39272"/>
    <lineage>
        <taxon>Eukaryota</taxon>
        <taxon>Metazoa</taxon>
        <taxon>Ecdysozoa</taxon>
        <taxon>Arthropoda</taxon>
        <taxon>Hexapoda</taxon>
        <taxon>Collembola</taxon>
        <taxon>Symphypleona</taxon>
        <taxon>Sminthuridae</taxon>
        <taxon>Allacma</taxon>
    </lineage>
</organism>
<sequence length="127" mass="14637">MPKFIRMDPKHSKKFQLLNGHKRRLATVGTIQAFKSPRVERKSDSDERQVNSDGELEEKIKNLLGGPFYDEGKVSFLCLACCCELSSDETVKIHIVNEHESFFQAWLKVGWFCVEFGQVRKQSSKVE</sequence>
<accession>A0A8J2Q4I8</accession>
<keyword evidence="2" id="KW-1185">Reference proteome</keyword>
<proteinExistence type="predicted"/>
<gene>
    <name evidence="1" type="ORF">AFUS01_LOCUS42964</name>
</gene>
<dbReference type="EMBL" id="CAJVCH010569841">
    <property type="protein sequence ID" value="CAG7833326.1"/>
    <property type="molecule type" value="Genomic_DNA"/>
</dbReference>
<name>A0A8J2Q4I8_9HEXA</name>
<reference evidence="1" key="1">
    <citation type="submission" date="2021-06" db="EMBL/GenBank/DDBJ databases">
        <authorList>
            <person name="Hodson N. C."/>
            <person name="Mongue J. A."/>
            <person name="Jaron S. K."/>
        </authorList>
    </citation>
    <scope>NUCLEOTIDE SEQUENCE</scope>
</reference>
<dbReference type="Proteomes" id="UP000708208">
    <property type="component" value="Unassembled WGS sequence"/>
</dbReference>
<evidence type="ECO:0000313" key="1">
    <source>
        <dbReference type="EMBL" id="CAG7833326.1"/>
    </source>
</evidence>
<evidence type="ECO:0000313" key="2">
    <source>
        <dbReference type="Proteomes" id="UP000708208"/>
    </source>
</evidence>
<dbReference type="AlphaFoldDB" id="A0A8J2Q4I8"/>